<evidence type="ECO:0000313" key="4">
    <source>
        <dbReference type="EMBL" id="GLX70101.1"/>
    </source>
</evidence>
<keyword evidence="5" id="KW-1185">Reference proteome</keyword>
<gene>
    <name evidence="4" type="ORF">MU1_44470</name>
</gene>
<feature type="signal peptide" evidence="2">
    <location>
        <begin position="1"/>
        <end position="36"/>
    </location>
</feature>
<dbReference type="Proteomes" id="UP001157114">
    <property type="component" value="Unassembled WGS sequence"/>
</dbReference>
<comment type="caution">
    <text evidence="4">The sequence shown here is derived from an EMBL/GenBank/DDBJ whole genome shotgun (WGS) entry which is preliminary data.</text>
</comment>
<dbReference type="Gene3D" id="2.60.40.2230">
    <property type="entry name" value="Uncharacterised protein YcnI-like PF07987, DUF1775"/>
    <property type="match status" value="1"/>
</dbReference>
<dbReference type="InterPro" id="IPR012533">
    <property type="entry name" value="YcnI-copper_dom"/>
</dbReference>
<keyword evidence="1" id="KW-1133">Transmembrane helix</keyword>
<keyword evidence="2" id="KW-0732">Signal</keyword>
<accession>A0ABQ6GKE5</accession>
<reference evidence="4 5" key="1">
    <citation type="submission" date="2023-03" db="EMBL/GenBank/DDBJ databases">
        <title>Draft genome sequence of the bacteria which degrade cell wall of Tricholomamatutake.</title>
        <authorList>
            <person name="Konishi Y."/>
            <person name="Fukuta Y."/>
            <person name="Shirasaka N."/>
        </authorList>
    </citation>
    <scope>NUCLEOTIDE SEQUENCE [LARGE SCALE GENOMIC DNA]</scope>
    <source>
        <strain evidence="5">mu1</strain>
    </source>
</reference>
<evidence type="ECO:0000313" key="5">
    <source>
        <dbReference type="Proteomes" id="UP001157114"/>
    </source>
</evidence>
<organism evidence="4 5">
    <name type="scientific">Paenibacillus glycanilyticus</name>
    <dbReference type="NCBI Taxonomy" id="126569"/>
    <lineage>
        <taxon>Bacteria</taxon>
        <taxon>Bacillati</taxon>
        <taxon>Bacillota</taxon>
        <taxon>Bacilli</taxon>
        <taxon>Bacillales</taxon>
        <taxon>Paenibacillaceae</taxon>
        <taxon>Paenibacillus</taxon>
    </lineage>
</organism>
<sequence>MALGSEREMDMRQIKKWMVAASLAACLMMFAGVASAHVTVQPPSVPANSYQVFAVRVPSEEKGVKTVKVQVKVADGAAISRVEPKVGWTSELEKDANGVVTGITWTAADGGGLSETEFTDFRMSGKVNEDATQLVWKAYQTYSDNQVVEWVGADGSDKPASVTAVTAAAAEGDGHGAAAAAEESKDSDSDSVLPLTLSIIAVVLGAVAVVLAARKNKK</sequence>
<name>A0ABQ6GKE5_9BACL</name>
<proteinExistence type="predicted"/>
<evidence type="ECO:0000256" key="1">
    <source>
        <dbReference type="SAM" id="Phobius"/>
    </source>
</evidence>
<feature type="domain" description="YncI copper-binding" evidence="3">
    <location>
        <begin position="37"/>
        <end position="154"/>
    </location>
</feature>
<keyword evidence="1" id="KW-0812">Transmembrane</keyword>
<evidence type="ECO:0000256" key="2">
    <source>
        <dbReference type="SAM" id="SignalP"/>
    </source>
</evidence>
<dbReference type="Pfam" id="PF07987">
    <property type="entry name" value="DUF1775"/>
    <property type="match status" value="1"/>
</dbReference>
<protein>
    <recommendedName>
        <fullName evidence="3">YncI copper-binding domain-containing protein</fullName>
    </recommendedName>
</protein>
<feature type="chain" id="PRO_5047008503" description="YncI copper-binding domain-containing protein" evidence="2">
    <location>
        <begin position="37"/>
        <end position="218"/>
    </location>
</feature>
<dbReference type="InterPro" id="IPR038507">
    <property type="entry name" value="YcnI-like_sf"/>
</dbReference>
<keyword evidence="1" id="KW-0472">Membrane</keyword>
<evidence type="ECO:0000259" key="3">
    <source>
        <dbReference type="Pfam" id="PF07987"/>
    </source>
</evidence>
<dbReference type="EMBL" id="BSSQ01000017">
    <property type="protein sequence ID" value="GLX70101.1"/>
    <property type="molecule type" value="Genomic_DNA"/>
</dbReference>
<dbReference type="CDD" id="cd08545">
    <property type="entry name" value="YcnI_like"/>
    <property type="match status" value="1"/>
</dbReference>
<feature type="transmembrane region" description="Helical" evidence="1">
    <location>
        <begin position="192"/>
        <end position="213"/>
    </location>
</feature>